<accession>A0ACC2LV70</accession>
<reference evidence="1 2" key="1">
    <citation type="journal article" date="2022" name="Hortic Res">
        <title>A haplotype resolved chromosomal level avocado genome allows analysis of novel avocado genes.</title>
        <authorList>
            <person name="Nath O."/>
            <person name="Fletcher S.J."/>
            <person name="Hayward A."/>
            <person name="Shaw L.M."/>
            <person name="Masouleh A.K."/>
            <person name="Furtado A."/>
            <person name="Henry R.J."/>
            <person name="Mitter N."/>
        </authorList>
    </citation>
    <scope>NUCLEOTIDE SEQUENCE [LARGE SCALE GENOMIC DNA]</scope>
    <source>
        <strain evidence="2">cv. Hass</strain>
    </source>
</reference>
<comment type="caution">
    <text evidence="1">The sequence shown here is derived from an EMBL/GenBank/DDBJ whole genome shotgun (WGS) entry which is preliminary data.</text>
</comment>
<organism evidence="1 2">
    <name type="scientific">Persea americana</name>
    <name type="common">Avocado</name>
    <dbReference type="NCBI Taxonomy" id="3435"/>
    <lineage>
        <taxon>Eukaryota</taxon>
        <taxon>Viridiplantae</taxon>
        <taxon>Streptophyta</taxon>
        <taxon>Embryophyta</taxon>
        <taxon>Tracheophyta</taxon>
        <taxon>Spermatophyta</taxon>
        <taxon>Magnoliopsida</taxon>
        <taxon>Magnoliidae</taxon>
        <taxon>Laurales</taxon>
        <taxon>Lauraceae</taxon>
        <taxon>Persea</taxon>
    </lineage>
</organism>
<gene>
    <name evidence="1" type="ORF">MRB53_011520</name>
</gene>
<name>A0ACC2LV70_PERAE</name>
<evidence type="ECO:0000313" key="2">
    <source>
        <dbReference type="Proteomes" id="UP001234297"/>
    </source>
</evidence>
<dbReference type="Proteomes" id="UP001234297">
    <property type="component" value="Chromosome 3"/>
</dbReference>
<protein>
    <submittedName>
        <fullName evidence="1">Uncharacterized protein</fullName>
    </submittedName>
</protein>
<proteinExistence type="predicted"/>
<evidence type="ECO:0000313" key="1">
    <source>
        <dbReference type="EMBL" id="KAJ8637253.1"/>
    </source>
</evidence>
<dbReference type="EMBL" id="CM056811">
    <property type="protein sequence ID" value="KAJ8637253.1"/>
    <property type="molecule type" value="Genomic_DNA"/>
</dbReference>
<keyword evidence="2" id="KW-1185">Reference proteome</keyword>
<sequence length="1680" mass="178845">MCSVPAAAGTTKPVDAAAAANSASPVSFSKDGRKISVGDSALFQAGNSPPFIGIIRSLISGKEDCPKLVVNWLYRPADIKLSKGIFLEAAPNEVFYSFHKDKISSASLLHPCKVAFLCKGVELPSGTSSFVCRRVYDITNRCLWWLTDQNYINEHQEEVDQLLDKTRQEMHAAVQLGARSLKPLDGPPSTQQLKPNSDSVQNSTPLFPSQCKGRKRERGNQGPEPIKQEHSSRADDGDSGHYKLESTMKAEIAKIKDKGGLVDSEGVDKLVHLIHLDRADKKIDLAGRIMLMDVIAATDKPDCLDRFVELRGLPVLVDWLQEVHRGKAGDGNSHKENDKFVEEFLLVLLCALDKLPVNLHALQTSNVGKSVNNLRSHKNLEIQKKARSLVDTWKKRVNLEMKMNDAKSASSQCVSWTGKAGFSEAPHGGRRCSRSSEIIKSIVTQPSSSKTFAKLASASPGSVRMMPSSPVSATTDSKDSQCKLVGGSNTSEMPLTVIREEKSSSSTQSQNNSQSCSSDHAKYSCKEDARSSTDGYVNAKTSSGASRTRKSSSSFLGLGVSGLQKESVFGKPDASNRNTKPDRSSQAGPTCENSVDMATVDHGNSHRLIVRLPNPGCSPARSGSGGSFEDPSVVVSRTSSPGGSDKWDHHNQNAKGKSETCRATVAAGANAGSWKSNNVKNGFYRSDEGDRACAAVLDEECIRNTVENVKSIDSSKATFSSSGNEKEAVPKSGEFFEAFYSMHALIESCVRCSEASSSLSVDDDNGMNLLASVATGEMPKSEPVSPSGSPEINSPAREDTLTSNGAKLRSLHVDDVDHGDGRLDDNPCSDSEKQGKGVGPKLVRGAAQKNSRLETVNVSGNFRSMSPFPEHKPATERREEFPSSTVRLRETADLRVKSDDPDKTPTDRAGSACTANGTPSKDLKEEFPEGEGSNQLFENRPLSISMESIHGGTDVKPNVLNGWSSEDNKMIDFACEKVAESSVAKSDIICLKSSNQCDDEQVTASCINVEREAIKESPSNLMANEKMDMGHERLSAGLTRIEQQSPVVADNEATVEALDRSGDDAAAPGSLRCPDNAMDSNSEKADCMDMKSKMDPSDVEGIKQTTTEINQSSDSVENSERKEVIKDDPSGSTPHEKALTGPAQETGQCMKSAGSKLSSVEADESHVTEGCISTADASSLSNAAGSDIPVKLDFDLNEGFSVDEGNPSDLVITTSRGCTAAVHFPSPTPHPVSVLHSGLPASITVAAAAKGPFVNHENLLRSKGELGWKGSAATSAFRRAEPRKVLEMPLDTTNVTSNDTAAGKQSLPPLGIDLNIPVERVSEDMASQSSVQESVSGSGPAINILDLGNRMMSSPSAVRGVGGLGLDLNIADECTENGHLSASTGRRIDVPSLPVRSSSSCGFPNDEVNILRGFDLNNGPGLDEVGSEFPLRNQLAKGSQHFPSHVNGLRINNAELGSISSWFPPGTSYPDVSRQSFFPDRGEQPYPFLAATGAQRMLASATTGNFGSDLYRGPVLSSPAMAFSPAVPFPFAGFPFGSSFPLASTSFSGGSTAFMDSISGGGPCLPAAPSQLVGPAGAILSHYPRPCMISLPDGTPGNGESSRKLGRQGLDLNAGPGSTDAVGGDKRLTSISGQLSVANLQGLAEEHVRVYPSTSGMLKRKEPEGGWGVDRFSYKPPPWQ</sequence>